<gene>
    <name evidence="1" type="ORF">BDN72DRAFT_794481</name>
</gene>
<protein>
    <submittedName>
        <fullName evidence="1">Uncharacterized protein</fullName>
    </submittedName>
</protein>
<proteinExistence type="predicted"/>
<reference evidence="1 2" key="1">
    <citation type="journal article" date="2019" name="Nat. Ecol. Evol.">
        <title>Megaphylogeny resolves global patterns of mushroom evolution.</title>
        <authorList>
            <person name="Varga T."/>
            <person name="Krizsan K."/>
            <person name="Foldi C."/>
            <person name="Dima B."/>
            <person name="Sanchez-Garcia M."/>
            <person name="Sanchez-Ramirez S."/>
            <person name="Szollosi G.J."/>
            <person name="Szarkandi J.G."/>
            <person name="Papp V."/>
            <person name="Albert L."/>
            <person name="Andreopoulos W."/>
            <person name="Angelini C."/>
            <person name="Antonin V."/>
            <person name="Barry K.W."/>
            <person name="Bougher N.L."/>
            <person name="Buchanan P."/>
            <person name="Buyck B."/>
            <person name="Bense V."/>
            <person name="Catcheside P."/>
            <person name="Chovatia M."/>
            <person name="Cooper J."/>
            <person name="Damon W."/>
            <person name="Desjardin D."/>
            <person name="Finy P."/>
            <person name="Geml J."/>
            <person name="Haridas S."/>
            <person name="Hughes K."/>
            <person name="Justo A."/>
            <person name="Karasinski D."/>
            <person name="Kautmanova I."/>
            <person name="Kiss B."/>
            <person name="Kocsube S."/>
            <person name="Kotiranta H."/>
            <person name="LaButti K.M."/>
            <person name="Lechner B.E."/>
            <person name="Liimatainen K."/>
            <person name="Lipzen A."/>
            <person name="Lukacs Z."/>
            <person name="Mihaltcheva S."/>
            <person name="Morgado L.N."/>
            <person name="Niskanen T."/>
            <person name="Noordeloos M.E."/>
            <person name="Ohm R.A."/>
            <person name="Ortiz-Santana B."/>
            <person name="Ovrebo C."/>
            <person name="Racz N."/>
            <person name="Riley R."/>
            <person name="Savchenko A."/>
            <person name="Shiryaev A."/>
            <person name="Soop K."/>
            <person name="Spirin V."/>
            <person name="Szebenyi C."/>
            <person name="Tomsovsky M."/>
            <person name="Tulloss R.E."/>
            <person name="Uehling J."/>
            <person name="Grigoriev I.V."/>
            <person name="Vagvolgyi C."/>
            <person name="Papp T."/>
            <person name="Martin F.M."/>
            <person name="Miettinen O."/>
            <person name="Hibbett D.S."/>
            <person name="Nagy L.G."/>
        </authorList>
    </citation>
    <scope>NUCLEOTIDE SEQUENCE [LARGE SCALE GENOMIC DNA]</scope>
    <source>
        <strain evidence="1 2">NL-1719</strain>
    </source>
</reference>
<keyword evidence="2" id="KW-1185">Reference proteome</keyword>
<organism evidence="1 2">
    <name type="scientific">Pluteus cervinus</name>
    <dbReference type="NCBI Taxonomy" id="181527"/>
    <lineage>
        <taxon>Eukaryota</taxon>
        <taxon>Fungi</taxon>
        <taxon>Dikarya</taxon>
        <taxon>Basidiomycota</taxon>
        <taxon>Agaricomycotina</taxon>
        <taxon>Agaricomycetes</taxon>
        <taxon>Agaricomycetidae</taxon>
        <taxon>Agaricales</taxon>
        <taxon>Pluteineae</taxon>
        <taxon>Pluteaceae</taxon>
        <taxon>Pluteus</taxon>
    </lineage>
</organism>
<name>A0ACD3B0H3_9AGAR</name>
<evidence type="ECO:0000313" key="2">
    <source>
        <dbReference type="Proteomes" id="UP000308600"/>
    </source>
</evidence>
<feature type="non-terminal residue" evidence="1">
    <location>
        <position position="218"/>
    </location>
</feature>
<sequence length="218" mass="24362">MKPTQPSTILSVLTALASLVLTSILMREALSRASDRGGRDSLNSVARRTPPPGHYSWDGEDFPPLLPIPPSPKWLTQIEESVHYSIVNPESEKEWLYNTPLSTGGINLGPKNRAFAVSIFHQLHCLRGIRTILANPQDRTGGYGHGHIEHCLTMLRQLTLCKADLTLEPGDFTKTDFSRVRTGSTHVCNRDLEAIYDVVGATWLQWNRLMKYTNISIT</sequence>
<dbReference type="EMBL" id="ML208303">
    <property type="protein sequence ID" value="TFK71059.1"/>
    <property type="molecule type" value="Genomic_DNA"/>
</dbReference>
<accession>A0ACD3B0H3</accession>
<evidence type="ECO:0000313" key="1">
    <source>
        <dbReference type="EMBL" id="TFK71059.1"/>
    </source>
</evidence>
<dbReference type="Proteomes" id="UP000308600">
    <property type="component" value="Unassembled WGS sequence"/>
</dbReference>